<dbReference type="PANTHER" id="PTHR43797">
    <property type="entry name" value="HOMOCYSTEINE/CYSTEINE SYNTHASE"/>
    <property type="match status" value="1"/>
</dbReference>
<organism evidence="7 8">
    <name type="scientific">Sulfuricurvum kujiense (strain ATCC BAA-921 / DSM 16994 / JCM 11577 / YK-1)</name>
    <dbReference type="NCBI Taxonomy" id="709032"/>
    <lineage>
        <taxon>Bacteria</taxon>
        <taxon>Pseudomonadati</taxon>
        <taxon>Campylobacterota</taxon>
        <taxon>Epsilonproteobacteria</taxon>
        <taxon>Campylobacterales</taxon>
        <taxon>Sulfurimonadaceae</taxon>
        <taxon>Sulfuricurvum</taxon>
    </lineage>
</organism>
<sequence length="412" mass="44126">MNRFEEFTTSIVQHIGKKEGPISPVIVNSASFGYGSSESGEGIFEGSVKKPLYARVGNPTSAQLEQLLAQMDGGIGAVAASSGMGAIAMATLSLLKAGDEIISIGGLFGGTYSYFSETLTRFGITTHFFDVDELDAIEEAINTATKILFLESVGNPNMRLPDIAKIAAIAKTHGVVLMVDNTITPLSVAPITLGADIVVYSTTKIITGNASALGGAVIFRAINEGDDKFKEDRYRDIHPFINKMGSMALIANAKKRALRDFGMSANGFGSYLTMLGLETLPLRMDRIVSTVEAVAKGLSARGLSVNHPCLAHHPHHERYKSQFSNGCGTILTIDLGSKERAFEFLNHSKLITITANIGDNRTLGLHMASTIYRDFNDQTKEFLGITPGLVRISIGLESAEAIIDDFSNAAKI</sequence>
<gene>
    <name evidence="7" type="ordered locus">Sulku_1933</name>
</gene>
<dbReference type="KEGG" id="sku:Sulku_1933"/>
<comment type="similarity">
    <text evidence="2 6">Belongs to the trans-sulfuration enzymes family.</text>
</comment>
<dbReference type="InterPro" id="IPR015421">
    <property type="entry name" value="PyrdxlP-dep_Trfase_major"/>
</dbReference>
<dbReference type="InterPro" id="IPR015424">
    <property type="entry name" value="PyrdxlP-dep_Trfase"/>
</dbReference>
<dbReference type="InterPro" id="IPR000277">
    <property type="entry name" value="Cys/Met-Metab_PyrdxlP-dep_enz"/>
</dbReference>
<dbReference type="GO" id="GO:0019346">
    <property type="term" value="P:transsulfuration"/>
    <property type="evidence" value="ECO:0007669"/>
    <property type="project" value="InterPro"/>
</dbReference>
<comment type="cofactor">
    <cofactor evidence="1 6">
        <name>pyridoxal 5'-phosphate</name>
        <dbReference type="ChEBI" id="CHEBI:597326"/>
    </cofactor>
</comment>
<dbReference type="STRING" id="709032.Sulku_1933"/>
<accession>E4U236</accession>
<evidence type="ECO:0000256" key="5">
    <source>
        <dbReference type="PIRSR" id="PIRSR001434-2"/>
    </source>
</evidence>
<dbReference type="PIRSF" id="PIRSF001434">
    <property type="entry name" value="CGS"/>
    <property type="match status" value="1"/>
</dbReference>
<dbReference type="AlphaFoldDB" id="E4U236"/>
<dbReference type="Gene3D" id="3.40.640.10">
    <property type="entry name" value="Type I PLP-dependent aspartate aminotransferase-like (Major domain)"/>
    <property type="match status" value="1"/>
</dbReference>
<dbReference type="Gene3D" id="3.90.1150.10">
    <property type="entry name" value="Aspartate Aminotransferase, domain 1"/>
    <property type="match status" value="1"/>
</dbReference>
<dbReference type="HOGENOM" id="CLU_018986_2_0_7"/>
<evidence type="ECO:0000256" key="2">
    <source>
        <dbReference type="ARBA" id="ARBA00009077"/>
    </source>
</evidence>
<dbReference type="PANTHER" id="PTHR43797:SF2">
    <property type="entry name" value="HOMOCYSTEINE_CYSTEINE SYNTHASE"/>
    <property type="match status" value="1"/>
</dbReference>
<dbReference type="GO" id="GO:0071269">
    <property type="term" value="P:L-homocysteine biosynthetic process"/>
    <property type="evidence" value="ECO:0007669"/>
    <property type="project" value="TreeGrafter"/>
</dbReference>
<dbReference type="GO" id="GO:0004124">
    <property type="term" value="F:cysteine synthase activity"/>
    <property type="evidence" value="ECO:0007669"/>
    <property type="project" value="TreeGrafter"/>
</dbReference>
<dbReference type="InterPro" id="IPR015422">
    <property type="entry name" value="PyrdxlP-dep_Trfase_small"/>
</dbReference>
<evidence type="ECO:0000256" key="3">
    <source>
        <dbReference type="ARBA" id="ARBA00022679"/>
    </source>
</evidence>
<dbReference type="GO" id="GO:0003961">
    <property type="term" value="F:O-acetylhomoserine aminocarboxypropyltransferase activity"/>
    <property type="evidence" value="ECO:0007669"/>
    <property type="project" value="TreeGrafter"/>
</dbReference>
<keyword evidence="3" id="KW-0808">Transferase</keyword>
<reference evidence="7 8" key="1">
    <citation type="journal article" date="2012" name="Stand. Genomic Sci.">
        <title>Complete genome sequence of the sulfur compounds oxidizing chemolithoautotroph Sulfuricurvum kujiense type strain (YK-1(T)).</title>
        <authorList>
            <person name="Han C."/>
            <person name="Kotsyurbenko O."/>
            <person name="Chertkov O."/>
            <person name="Held B."/>
            <person name="Lapidus A."/>
            <person name="Nolan M."/>
            <person name="Lucas S."/>
            <person name="Hammon N."/>
            <person name="Deshpande S."/>
            <person name="Cheng J.F."/>
            <person name="Tapia R."/>
            <person name="Goodwin L.A."/>
            <person name="Pitluck S."/>
            <person name="Liolios K."/>
            <person name="Pagani I."/>
            <person name="Ivanova N."/>
            <person name="Mavromatis K."/>
            <person name="Mikhailova N."/>
            <person name="Pati A."/>
            <person name="Chen A."/>
            <person name="Palaniappan K."/>
            <person name="Land M."/>
            <person name="Hauser L."/>
            <person name="Chang Y.J."/>
            <person name="Jeffries C.D."/>
            <person name="Brambilla E.M."/>
            <person name="Rohde M."/>
            <person name="Spring S."/>
            <person name="Sikorski J."/>
            <person name="Goker M."/>
            <person name="Woyke T."/>
            <person name="Bristow J."/>
            <person name="Eisen J.A."/>
            <person name="Markowitz V."/>
            <person name="Hugenholtz P."/>
            <person name="Kyrpides N.C."/>
            <person name="Klenk H.P."/>
            <person name="Detter J.C."/>
        </authorList>
    </citation>
    <scope>NUCLEOTIDE SEQUENCE [LARGE SCALE GENOMIC DNA]</scope>
    <source>
        <strain evidence="8">ATCC BAA-921 / DSM 16994 / JCM 11577 / YK-1</strain>
    </source>
</reference>
<keyword evidence="4 5" id="KW-0663">Pyridoxal phosphate</keyword>
<dbReference type="GO" id="GO:0005737">
    <property type="term" value="C:cytoplasm"/>
    <property type="evidence" value="ECO:0007669"/>
    <property type="project" value="TreeGrafter"/>
</dbReference>
<dbReference type="GO" id="GO:0006535">
    <property type="term" value="P:cysteine biosynthetic process from serine"/>
    <property type="evidence" value="ECO:0007669"/>
    <property type="project" value="TreeGrafter"/>
</dbReference>
<evidence type="ECO:0000256" key="1">
    <source>
        <dbReference type="ARBA" id="ARBA00001933"/>
    </source>
</evidence>
<evidence type="ECO:0000313" key="8">
    <source>
        <dbReference type="Proteomes" id="UP000008721"/>
    </source>
</evidence>
<keyword evidence="8" id="KW-1185">Reference proteome</keyword>
<evidence type="ECO:0000256" key="4">
    <source>
        <dbReference type="ARBA" id="ARBA00022898"/>
    </source>
</evidence>
<evidence type="ECO:0000256" key="6">
    <source>
        <dbReference type="RuleBase" id="RU362118"/>
    </source>
</evidence>
<evidence type="ECO:0000313" key="7">
    <source>
        <dbReference type="EMBL" id="ADR34593.1"/>
    </source>
</evidence>
<name>E4U236_SULKY</name>
<dbReference type="InterPro" id="IPR006235">
    <property type="entry name" value="OAc-hSer/O-AcSer_sulfhydrylase"/>
</dbReference>
<proteinExistence type="inferred from homology"/>
<dbReference type="GO" id="GO:0030170">
    <property type="term" value="F:pyridoxal phosphate binding"/>
    <property type="evidence" value="ECO:0007669"/>
    <property type="project" value="InterPro"/>
</dbReference>
<dbReference type="FunFam" id="3.40.640.10:FF:000046">
    <property type="entry name" value="Cystathionine gamma-lyase"/>
    <property type="match status" value="1"/>
</dbReference>
<dbReference type="SUPFAM" id="SSF53383">
    <property type="entry name" value="PLP-dependent transferases"/>
    <property type="match status" value="1"/>
</dbReference>
<dbReference type="eggNOG" id="COG2873">
    <property type="taxonomic scope" value="Bacteria"/>
</dbReference>
<protein>
    <submittedName>
        <fullName evidence="7">Cys/Met metabolism pyridoxal-phosphate-dependent protein</fullName>
    </submittedName>
</protein>
<dbReference type="Proteomes" id="UP000008721">
    <property type="component" value="Chromosome"/>
</dbReference>
<dbReference type="Pfam" id="PF01053">
    <property type="entry name" value="Cys_Met_Meta_PP"/>
    <property type="match status" value="1"/>
</dbReference>
<feature type="modified residue" description="N6-(pyridoxal phosphate)lysine" evidence="5">
    <location>
        <position position="204"/>
    </location>
</feature>
<dbReference type="OrthoDB" id="9805807at2"/>
<dbReference type="EMBL" id="CP002355">
    <property type="protein sequence ID" value="ADR34593.1"/>
    <property type="molecule type" value="Genomic_DNA"/>
</dbReference>